<accession>A0A060RI08</accession>
<dbReference type="PANTHER" id="PTHR43233">
    <property type="entry name" value="FAMILY N-ACETYLTRANSFERASE, PUTATIVE (AFU_ORTHOLOGUE AFUA_6G03350)-RELATED"/>
    <property type="match status" value="1"/>
</dbReference>
<reference evidence="2 4" key="1">
    <citation type="submission" date="2014-02" db="EMBL/GenBank/DDBJ databases">
        <authorList>
            <person name="Manrique M."/>
        </authorList>
    </citation>
    <scope>NUCLEOTIDE SEQUENCE [LARGE SCALE GENOMIC DNA]</scope>
    <source>
        <strain evidence="2 4">LMG17956</strain>
    </source>
</reference>
<protein>
    <submittedName>
        <fullName evidence="2">Putative acetyltransferase, GNAT family</fullName>
    </submittedName>
</protein>
<dbReference type="GO" id="GO:0016747">
    <property type="term" value="F:acyltransferase activity, transferring groups other than amino-acyl groups"/>
    <property type="evidence" value="ECO:0007669"/>
    <property type="project" value="InterPro"/>
</dbReference>
<evidence type="ECO:0000259" key="1">
    <source>
        <dbReference type="PROSITE" id="PS51186"/>
    </source>
</evidence>
<dbReference type="PATRIC" id="fig|315405.12.peg.35"/>
<evidence type="ECO:0000313" key="5">
    <source>
        <dbReference type="Proteomes" id="UP000071927"/>
    </source>
</evidence>
<dbReference type="Pfam" id="PF13508">
    <property type="entry name" value="Acetyltransf_7"/>
    <property type="match status" value="1"/>
</dbReference>
<dbReference type="SUPFAM" id="SSF55729">
    <property type="entry name" value="Acyl-CoA N-acyltransferases (Nat)"/>
    <property type="match status" value="1"/>
</dbReference>
<dbReference type="AlphaFoldDB" id="A0A060RI08"/>
<reference evidence="2 4" key="2">
    <citation type="submission" date="2014-05" db="EMBL/GenBank/DDBJ databases">
        <title>Genome sequence of Streptococcus gallolyticus.</title>
        <authorList>
            <person name="Del Campo R."/>
        </authorList>
    </citation>
    <scope>NUCLEOTIDE SEQUENCE [LARGE SCALE GENOMIC DNA]</scope>
    <source>
        <strain evidence="2 4">LMG17956</strain>
    </source>
</reference>
<dbReference type="OMA" id="AFENSHT"/>
<dbReference type="InterPro" id="IPR000182">
    <property type="entry name" value="GNAT_dom"/>
</dbReference>
<reference evidence="3 5" key="3">
    <citation type="submission" date="2016-01" db="EMBL/GenBank/DDBJ databases">
        <title>Highly variable Streptococcus oralis are common among viridans streptococci isolated from primates.</title>
        <authorList>
            <person name="Denapaite D."/>
            <person name="Rieger M."/>
            <person name="Koendgen S."/>
            <person name="Brueckner R."/>
            <person name="Ochigava I."/>
            <person name="Kappeler P."/>
            <person name="Maetz-Rensing K."/>
            <person name="Leendertz F."/>
            <person name="Hakenbeck R."/>
        </authorList>
    </citation>
    <scope>NUCLEOTIDE SEQUENCE [LARGE SCALE GENOMIC DNA]</scope>
    <source>
        <strain evidence="3 5">DD03</strain>
    </source>
</reference>
<dbReference type="PROSITE" id="PS51186">
    <property type="entry name" value="GNAT"/>
    <property type="match status" value="1"/>
</dbReference>
<organism evidence="2 4">
    <name type="scientific">Streptococcus gallolyticus</name>
    <dbReference type="NCBI Taxonomy" id="315405"/>
    <lineage>
        <taxon>Bacteria</taxon>
        <taxon>Bacillati</taxon>
        <taxon>Bacillota</taxon>
        <taxon>Bacilli</taxon>
        <taxon>Lactobacillales</taxon>
        <taxon>Streptococcaceae</taxon>
        <taxon>Streptococcus</taxon>
    </lineage>
</organism>
<dbReference type="InterPro" id="IPR053144">
    <property type="entry name" value="Acetyltransferase_Butenolide"/>
</dbReference>
<dbReference type="RefSeq" id="WP_012962057.1">
    <property type="nucleotide sequence ID" value="NZ_JALDUS010000006.1"/>
</dbReference>
<evidence type="ECO:0000313" key="2">
    <source>
        <dbReference type="EMBL" id="CDO18353.1"/>
    </source>
</evidence>
<proteinExistence type="predicted"/>
<feature type="domain" description="N-acetyltransferase" evidence="1">
    <location>
        <begin position="5"/>
        <end position="141"/>
    </location>
</feature>
<sequence>MTFKYTIETDSDKVDFQQVADVLHSAGLASNTDVKQTEKSFRNSDITIYIKDGNKVIGVGRALTDFVSQGAIYNVAVAADYQGQHVGHTIITTLLDKLAGINVILYTHPQTLTLYEKYGFRRNKTAFAHFDHGTPESLQWMEDEGFFLPENYRFDSEKGRY</sequence>
<dbReference type="PANTHER" id="PTHR43233:SF1">
    <property type="entry name" value="FAMILY N-ACETYLTRANSFERASE, PUTATIVE (AFU_ORTHOLOGUE AFUA_6G03350)-RELATED"/>
    <property type="match status" value="1"/>
</dbReference>
<dbReference type="Proteomes" id="UP000071927">
    <property type="component" value="Unassembled WGS sequence"/>
</dbReference>
<dbReference type="EMBL" id="CCBC010000180">
    <property type="protein sequence ID" value="CDO18353.1"/>
    <property type="molecule type" value="Genomic_DNA"/>
</dbReference>
<dbReference type="Proteomes" id="UP000027584">
    <property type="component" value="Unassembled WGS sequence"/>
</dbReference>
<comment type="caution">
    <text evidence="2">The sequence shown here is derived from an EMBL/GenBank/DDBJ whole genome shotgun (WGS) entry which is preliminary data.</text>
</comment>
<name>A0A060RI08_9STRE</name>
<dbReference type="CDD" id="cd04301">
    <property type="entry name" value="NAT_SF"/>
    <property type="match status" value="1"/>
</dbReference>
<dbReference type="InterPro" id="IPR016181">
    <property type="entry name" value="Acyl_CoA_acyltransferase"/>
</dbReference>
<keyword evidence="2" id="KW-0808">Transferase</keyword>
<evidence type="ECO:0000313" key="4">
    <source>
        <dbReference type="Proteomes" id="UP000027584"/>
    </source>
</evidence>
<gene>
    <name evidence="2" type="ORF">BN963_SGAL_01551</name>
    <name evidence="3" type="ORF">SGADD03_00028</name>
</gene>
<dbReference type="Gene3D" id="3.40.630.30">
    <property type="match status" value="1"/>
</dbReference>
<dbReference type="EMBL" id="LQXV01000011">
    <property type="protein sequence ID" value="KXU10976.1"/>
    <property type="molecule type" value="Genomic_DNA"/>
</dbReference>
<evidence type="ECO:0000313" key="3">
    <source>
        <dbReference type="EMBL" id="KXU10976.1"/>
    </source>
</evidence>